<dbReference type="Pfam" id="PF13466">
    <property type="entry name" value="STAS_2"/>
    <property type="match status" value="1"/>
</dbReference>
<dbReference type="Proteomes" id="UP000634660">
    <property type="component" value="Unassembled WGS sequence"/>
</dbReference>
<dbReference type="AlphaFoldDB" id="A0A5P2UE00"/>
<accession>A0A5P2UE00</accession>
<protein>
    <submittedName>
        <fullName evidence="4">Anti-sigma factor antagonist</fullName>
    </submittedName>
</protein>
<keyword evidence="5" id="KW-1185">Reference proteome</keyword>
<evidence type="ECO:0000313" key="4">
    <source>
        <dbReference type="EMBL" id="QEU77150.1"/>
    </source>
</evidence>
<feature type="region of interest" description="Disordered" evidence="1">
    <location>
        <begin position="1"/>
        <end position="21"/>
    </location>
</feature>
<evidence type="ECO:0000313" key="3">
    <source>
        <dbReference type="EMBL" id="GGZ99947.1"/>
    </source>
</evidence>
<reference evidence="4 5" key="2">
    <citation type="submission" date="2017-09" db="EMBL/GenBank/DDBJ databases">
        <authorList>
            <person name="Lee N."/>
            <person name="Cho B.-K."/>
        </authorList>
    </citation>
    <scope>NUCLEOTIDE SEQUENCE [LARGE SCALE GENOMIC DNA]</scope>
    <source>
        <strain evidence="4 5">ATCC 27467</strain>
    </source>
</reference>
<dbReference type="Gene3D" id="3.30.750.24">
    <property type="entry name" value="STAS domain"/>
    <property type="match status" value="1"/>
</dbReference>
<dbReference type="EMBL" id="BMVX01000056">
    <property type="protein sequence ID" value="GGZ99947.1"/>
    <property type="molecule type" value="Genomic_DNA"/>
</dbReference>
<organism evidence="4 5">
    <name type="scientific">Streptomyces subrutilus</name>
    <dbReference type="NCBI Taxonomy" id="36818"/>
    <lineage>
        <taxon>Bacteria</taxon>
        <taxon>Bacillati</taxon>
        <taxon>Actinomycetota</taxon>
        <taxon>Actinomycetes</taxon>
        <taxon>Kitasatosporales</taxon>
        <taxon>Streptomycetaceae</taxon>
        <taxon>Streptomyces</taxon>
    </lineage>
</organism>
<reference evidence="3" key="3">
    <citation type="submission" date="2020-09" db="EMBL/GenBank/DDBJ databases">
        <authorList>
            <person name="Sun Q."/>
            <person name="Ohkuma M."/>
        </authorList>
    </citation>
    <scope>NUCLEOTIDE SEQUENCE</scope>
    <source>
        <strain evidence="3">JCM 4834</strain>
    </source>
</reference>
<dbReference type="RefSeq" id="WP_150516250.1">
    <property type="nucleotide sequence ID" value="NZ_BMVX01000056.1"/>
</dbReference>
<dbReference type="InterPro" id="IPR002645">
    <property type="entry name" value="STAS_dom"/>
</dbReference>
<evidence type="ECO:0000256" key="1">
    <source>
        <dbReference type="SAM" id="MobiDB-lite"/>
    </source>
</evidence>
<dbReference type="InterPro" id="IPR058548">
    <property type="entry name" value="MlaB-like_STAS"/>
</dbReference>
<sequence length="120" mass="12347">MSGRSGHTPHRAGPDPDQTWPGLIRVSVELDLDARSGAELDTVLRGAAVDPGSPSEVAVDVGGLAVCDSTGLNILLRARGAAVAHGRTLRLKGSNLQLLGLLSRTGALPWPRGTPRSPSA</sequence>
<dbReference type="SUPFAM" id="SSF52091">
    <property type="entry name" value="SpoIIaa-like"/>
    <property type="match status" value="1"/>
</dbReference>
<proteinExistence type="predicted"/>
<dbReference type="InterPro" id="IPR036513">
    <property type="entry name" value="STAS_dom_sf"/>
</dbReference>
<dbReference type="Proteomes" id="UP000326831">
    <property type="component" value="Chromosome"/>
</dbReference>
<dbReference type="EMBL" id="CP023701">
    <property type="protein sequence ID" value="QEU77150.1"/>
    <property type="molecule type" value="Genomic_DNA"/>
</dbReference>
<evidence type="ECO:0000313" key="5">
    <source>
        <dbReference type="Proteomes" id="UP000326831"/>
    </source>
</evidence>
<evidence type="ECO:0000259" key="2">
    <source>
        <dbReference type="PROSITE" id="PS50801"/>
    </source>
</evidence>
<reference evidence="3" key="1">
    <citation type="journal article" date="2014" name="Int. J. Syst. Evol. Microbiol.">
        <title>Complete genome sequence of Corynebacterium casei LMG S-19264T (=DSM 44701T), isolated from a smear-ripened cheese.</title>
        <authorList>
            <consortium name="US DOE Joint Genome Institute (JGI-PGF)"/>
            <person name="Walter F."/>
            <person name="Albersmeier A."/>
            <person name="Kalinowski J."/>
            <person name="Ruckert C."/>
        </authorList>
    </citation>
    <scope>NUCLEOTIDE SEQUENCE</scope>
    <source>
        <strain evidence="3">JCM 4834</strain>
    </source>
</reference>
<dbReference type="PROSITE" id="PS50801">
    <property type="entry name" value="STAS"/>
    <property type="match status" value="1"/>
</dbReference>
<dbReference type="KEGG" id="ssub:CP968_01495"/>
<dbReference type="CDD" id="cd07043">
    <property type="entry name" value="STAS_anti-anti-sigma_factors"/>
    <property type="match status" value="1"/>
</dbReference>
<gene>
    <name evidence="4" type="ORF">CP968_01495</name>
    <name evidence="3" type="ORF">GCM10010371_69060</name>
</gene>
<feature type="domain" description="STAS" evidence="2">
    <location>
        <begin position="21"/>
        <end position="120"/>
    </location>
</feature>
<name>A0A5P2UE00_9ACTN</name>